<proteinExistence type="predicted"/>
<evidence type="ECO:0000256" key="1">
    <source>
        <dbReference type="SAM" id="Phobius"/>
    </source>
</evidence>
<comment type="caution">
    <text evidence="2">The sequence shown here is derived from an EMBL/GenBank/DDBJ whole genome shotgun (WGS) entry which is preliminary data.</text>
</comment>
<gene>
    <name evidence="2" type="ORF">ACFSUO_12735</name>
</gene>
<evidence type="ECO:0000313" key="2">
    <source>
        <dbReference type="EMBL" id="MFD2761816.1"/>
    </source>
</evidence>
<keyword evidence="3" id="KW-1185">Reference proteome</keyword>
<keyword evidence="1" id="KW-1133">Transmembrane helix</keyword>
<dbReference type="EMBL" id="JBHUNA010000030">
    <property type="protein sequence ID" value="MFD2761816.1"/>
    <property type="molecule type" value="Genomic_DNA"/>
</dbReference>
<keyword evidence="1" id="KW-0472">Membrane</keyword>
<evidence type="ECO:0000313" key="3">
    <source>
        <dbReference type="Proteomes" id="UP001597502"/>
    </source>
</evidence>
<name>A0ABW5V773_9BACI</name>
<sequence>MDMSDAGIIIIIAIAYLPVIYNMQKRIRSLEDEVSRLKDRR</sequence>
<dbReference type="Proteomes" id="UP001597502">
    <property type="component" value="Unassembled WGS sequence"/>
</dbReference>
<reference evidence="3" key="1">
    <citation type="journal article" date="2019" name="Int. J. Syst. Evol. Microbiol.">
        <title>The Global Catalogue of Microorganisms (GCM) 10K type strain sequencing project: providing services to taxonomists for standard genome sequencing and annotation.</title>
        <authorList>
            <consortium name="The Broad Institute Genomics Platform"/>
            <consortium name="The Broad Institute Genome Sequencing Center for Infectious Disease"/>
            <person name="Wu L."/>
            <person name="Ma J."/>
        </authorList>
    </citation>
    <scope>NUCLEOTIDE SEQUENCE [LARGE SCALE GENOMIC DNA]</scope>
    <source>
        <strain evidence="3">TISTR 1535</strain>
    </source>
</reference>
<organism evidence="2 3">
    <name type="scientific">Lentibacillus juripiscarius</name>
    <dbReference type="NCBI Taxonomy" id="257446"/>
    <lineage>
        <taxon>Bacteria</taxon>
        <taxon>Bacillati</taxon>
        <taxon>Bacillota</taxon>
        <taxon>Bacilli</taxon>
        <taxon>Bacillales</taxon>
        <taxon>Bacillaceae</taxon>
        <taxon>Lentibacillus</taxon>
    </lineage>
</organism>
<evidence type="ECO:0008006" key="4">
    <source>
        <dbReference type="Google" id="ProtNLM"/>
    </source>
</evidence>
<feature type="transmembrane region" description="Helical" evidence="1">
    <location>
        <begin position="6"/>
        <end position="23"/>
    </location>
</feature>
<protein>
    <recommendedName>
        <fullName evidence="4">YvrJ family protein</fullName>
    </recommendedName>
</protein>
<accession>A0ABW5V773</accession>
<dbReference type="RefSeq" id="WP_382394697.1">
    <property type="nucleotide sequence ID" value="NZ_JBHUNA010000030.1"/>
</dbReference>
<keyword evidence="1" id="KW-0812">Transmembrane</keyword>